<dbReference type="AlphaFoldDB" id="A0A8H6HU82"/>
<dbReference type="SUPFAM" id="SSF56112">
    <property type="entry name" value="Protein kinase-like (PK-like)"/>
    <property type="match status" value="1"/>
</dbReference>
<dbReference type="EMBL" id="JACGCI010000040">
    <property type="protein sequence ID" value="KAF6753300.1"/>
    <property type="molecule type" value="Genomic_DNA"/>
</dbReference>
<gene>
    <name evidence="2" type="ORF">DFP72DRAFT_1010856</name>
</gene>
<evidence type="ECO:0000313" key="2">
    <source>
        <dbReference type="EMBL" id="KAF6753300.1"/>
    </source>
</evidence>
<comment type="caution">
    <text evidence="2">The sequence shown here is derived from an EMBL/GenBank/DDBJ whole genome shotgun (WGS) entry which is preliminary data.</text>
</comment>
<name>A0A8H6HU82_9AGAR</name>
<dbReference type="InterPro" id="IPR011009">
    <property type="entry name" value="Kinase-like_dom_sf"/>
</dbReference>
<reference evidence="2 3" key="1">
    <citation type="submission" date="2020-07" db="EMBL/GenBank/DDBJ databases">
        <title>Comparative genomics of pyrophilous fungi reveals a link between fire events and developmental genes.</title>
        <authorList>
            <consortium name="DOE Joint Genome Institute"/>
            <person name="Steindorff A.S."/>
            <person name="Carver A."/>
            <person name="Calhoun S."/>
            <person name="Stillman K."/>
            <person name="Liu H."/>
            <person name="Lipzen A."/>
            <person name="Pangilinan J."/>
            <person name="Labutti K."/>
            <person name="Bruns T.D."/>
            <person name="Grigoriev I.V."/>
        </authorList>
    </citation>
    <scope>NUCLEOTIDE SEQUENCE [LARGE SCALE GENOMIC DNA]</scope>
    <source>
        <strain evidence="2 3">CBS 144469</strain>
    </source>
</reference>
<proteinExistence type="predicted"/>
<dbReference type="Gene3D" id="1.10.510.10">
    <property type="entry name" value="Transferase(Phosphotransferase) domain 1"/>
    <property type="match status" value="1"/>
</dbReference>
<keyword evidence="2" id="KW-0418">Kinase</keyword>
<dbReference type="Proteomes" id="UP000521943">
    <property type="component" value="Unassembled WGS sequence"/>
</dbReference>
<dbReference type="OrthoDB" id="3224178at2759"/>
<keyword evidence="3" id="KW-1185">Reference proteome</keyword>
<dbReference type="GO" id="GO:0016301">
    <property type="term" value="F:kinase activity"/>
    <property type="evidence" value="ECO:0007669"/>
    <property type="project" value="UniProtKB-KW"/>
</dbReference>
<dbReference type="Gene3D" id="3.30.200.20">
    <property type="entry name" value="Phosphorylase Kinase, domain 1"/>
    <property type="match status" value="1"/>
</dbReference>
<sequence length="403" mass="46188">MKLVRLNSLKDTLYWTYRSWKEDTHIPNDLDSWTPIFNFDKGYVDADFEGNAKRWSFLGPFFRSHGYHLYQIDPQTKQAEAPASPSAPGASSEPQDPYPYARRAWVEDEELSFSGLQAFKVWPARDANGREVFIRLVAGVVPTDELKIYQLLNSPEARKDPRNHTLPVLDLLRFDGLVFVVMPRWARSFDCDGWQQPFNKVSELFDMAETFLEGLTFLHEHRIAHRDIMQQNTVMNLIAGSGKIRTLQNMRAKGAVRYAYIDFDSSIVFSKDVDLHSVELGRVMRAPCINAGLAEGLCNPFKDDVRCLGVMLELYVRHIEDQVPEIGNFFDWMVRSDDSFIPMAADALQELRRIRGMIGSSILSQAPRWVQWGPEGNRAFVWDFHALQNSIKKLSVAPALPLK</sequence>
<keyword evidence="2" id="KW-0808">Transferase</keyword>
<evidence type="ECO:0000313" key="3">
    <source>
        <dbReference type="Proteomes" id="UP000521943"/>
    </source>
</evidence>
<protein>
    <submittedName>
        <fullName evidence="2">Other/AgaK1 protein kinase</fullName>
    </submittedName>
</protein>
<feature type="region of interest" description="Disordered" evidence="1">
    <location>
        <begin position="77"/>
        <end position="98"/>
    </location>
</feature>
<organism evidence="2 3">
    <name type="scientific">Ephemerocybe angulata</name>
    <dbReference type="NCBI Taxonomy" id="980116"/>
    <lineage>
        <taxon>Eukaryota</taxon>
        <taxon>Fungi</taxon>
        <taxon>Dikarya</taxon>
        <taxon>Basidiomycota</taxon>
        <taxon>Agaricomycotina</taxon>
        <taxon>Agaricomycetes</taxon>
        <taxon>Agaricomycetidae</taxon>
        <taxon>Agaricales</taxon>
        <taxon>Agaricineae</taxon>
        <taxon>Psathyrellaceae</taxon>
        <taxon>Ephemerocybe</taxon>
    </lineage>
</organism>
<feature type="compositionally biased region" description="Low complexity" evidence="1">
    <location>
        <begin position="79"/>
        <end position="94"/>
    </location>
</feature>
<accession>A0A8H6HU82</accession>
<evidence type="ECO:0000256" key="1">
    <source>
        <dbReference type="SAM" id="MobiDB-lite"/>
    </source>
</evidence>